<dbReference type="AlphaFoldDB" id="A0A0G2ZD11"/>
<feature type="domain" description="Amidohydrolase-related" evidence="2">
    <location>
        <begin position="50"/>
        <end position="402"/>
    </location>
</feature>
<dbReference type="STRING" id="1330330.IX53_01350"/>
<dbReference type="InterPro" id="IPR032466">
    <property type="entry name" value="Metal_Hydrolase"/>
</dbReference>
<keyword evidence="4" id="KW-1185">Reference proteome</keyword>
<dbReference type="SUPFAM" id="SSF51556">
    <property type="entry name" value="Metallo-dependent hydrolases"/>
    <property type="match status" value="1"/>
</dbReference>
<sequence>MIIKNVSIFTGKDYIEQGYVVISGENFSSVGAGEPLEKEDKIIDGQGKLLMPGFINAHAHIYSTFARGMILDYFNPSSFTELLEQLWWRLDRKLTLPEIELSAYVAAIESVESGVTSLIDHHSSPSEIRGSLRAIADAVNAVGLRIDSCYEVSDRDGLKAAEDGIAENIDFFAKRNEFRSAHFGLHASFTLGEETLNKVSEVSKGKVPIHVHVAEGPEDEENSLLRYGKRIIHRFQEHGLTTPGSIYAHCIHISNDEAQIIKESDGYIVVNAQSNLNNGVGISYWPDFLKMGVKVGIGNDGFGFNLAKDLRFFLLTPHHEKRDPRVSGVNDLIKTFFRTNAEIATRSFGKELGYIEPGQRADFVLIDYTPPTPIERDNFIGHFFYGVIDNLKVTDVFVSGKQIVSEGEIVTVDKQAIYSEARKLASALWKRL</sequence>
<evidence type="ECO:0000313" key="4">
    <source>
        <dbReference type="Proteomes" id="UP000035159"/>
    </source>
</evidence>
<dbReference type="SUPFAM" id="SSF51338">
    <property type="entry name" value="Composite domain of metallo-dependent hydrolases"/>
    <property type="match status" value="1"/>
</dbReference>
<dbReference type="PANTHER" id="PTHR43794:SF11">
    <property type="entry name" value="AMIDOHYDROLASE-RELATED DOMAIN-CONTAINING PROTEIN"/>
    <property type="match status" value="1"/>
</dbReference>
<proteinExistence type="predicted"/>
<dbReference type="Proteomes" id="UP000035159">
    <property type="component" value="Chromosome"/>
</dbReference>
<gene>
    <name evidence="3" type="ORF">IX53_01350</name>
</gene>
<evidence type="ECO:0000256" key="1">
    <source>
        <dbReference type="ARBA" id="ARBA00022801"/>
    </source>
</evidence>
<reference evidence="3 4" key="1">
    <citation type="submission" date="2015-04" db="EMBL/GenBank/DDBJ databases">
        <title>Complete Genome Sequence of Kosmotoga pacifica SLHLJ1.</title>
        <authorList>
            <person name="Jiang L.J."/>
            <person name="Shao Z.Z."/>
            <person name="Jebbar M."/>
        </authorList>
    </citation>
    <scope>NUCLEOTIDE SEQUENCE [LARGE SCALE GENOMIC DNA]</scope>
    <source>
        <strain evidence="3 4">SLHLJ1</strain>
    </source>
</reference>
<dbReference type="EMBL" id="CP011232">
    <property type="protein sequence ID" value="AKI96688.1"/>
    <property type="molecule type" value="Genomic_DNA"/>
</dbReference>
<name>A0A0G2ZD11_9BACT</name>
<dbReference type="OrthoDB" id="9807210at2"/>
<dbReference type="RefSeq" id="WP_047753823.1">
    <property type="nucleotide sequence ID" value="NZ_CAJUHA010000022.1"/>
</dbReference>
<dbReference type="InterPro" id="IPR006680">
    <property type="entry name" value="Amidohydro-rel"/>
</dbReference>
<dbReference type="Gene3D" id="2.30.40.10">
    <property type="entry name" value="Urease, subunit C, domain 1"/>
    <property type="match status" value="1"/>
</dbReference>
<dbReference type="PATRIC" id="fig|1330330.3.peg.274"/>
<accession>A0A0G2ZD11</accession>
<dbReference type="Pfam" id="PF01979">
    <property type="entry name" value="Amidohydro_1"/>
    <property type="match status" value="1"/>
</dbReference>
<dbReference type="InterPro" id="IPR050287">
    <property type="entry name" value="MTA/SAH_deaminase"/>
</dbReference>
<evidence type="ECO:0000313" key="3">
    <source>
        <dbReference type="EMBL" id="AKI96688.1"/>
    </source>
</evidence>
<dbReference type="PANTHER" id="PTHR43794">
    <property type="entry name" value="AMINOHYDROLASE SSNA-RELATED"/>
    <property type="match status" value="1"/>
</dbReference>
<organism evidence="3 4">
    <name type="scientific">Kosmotoga pacifica</name>
    <dbReference type="NCBI Taxonomy" id="1330330"/>
    <lineage>
        <taxon>Bacteria</taxon>
        <taxon>Thermotogati</taxon>
        <taxon>Thermotogota</taxon>
        <taxon>Thermotogae</taxon>
        <taxon>Kosmotogales</taxon>
        <taxon>Kosmotogaceae</taxon>
        <taxon>Kosmotoga</taxon>
    </lineage>
</organism>
<dbReference type="InterPro" id="IPR011059">
    <property type="entry name" value="Metal-dep_hydrolase_composite"/>
</dbReference>
<evidence type="ECO:0000259" key="2">
    <source>
        <dbReference type="Pfam" id="PF01979"/>
    </source>
</evidence>
<keyword evidence="1 3" id="KW-0378">Hydrolase</keyword>
<dbReference type="GO" id="GO:0016810">
    <property type="term" value="F:hydrolase activity, acting on carbon-nitrogen (but not peptide) bonds"/>
    <property type="evidence" value="ECO:0007669"/>
    <property type="project" value="InterPro"/>
</dbReference>
<dbReference type="KEGG" id="kpf:IX53_01350"/>
<protein>
    <submittedName>
        <fullName evidence="3">Amidohydrolase</fullName>
    </submittedName>
</protein>
<dbReference type="Gene3D" id="3.20.20.140">
    <property type="entry name" value="Metal-dependent hydrolases"/>
    <property type="match status" value="1"/>
</dbReference>
<dbReference type="NCBIfam" id="NF005540">
    <property type="entry name" value="PRK07203.1"/>
    <property type="match status" value="1"/>
</dbReference>